<dbReference type="InterPro" id="IPR056203">
    <property type="entry name" value="Cds6_C"/>
</dbReference>
<name>A0A934TVT2_9BURK</name>
<keyword evidence="3" id="KW-0808">Transferase</keyword>
<comment type="pathway">
    <text evidence="1 7">Cell wall biogenesis; peptidoglycan biosynthesis.</text>
</comment>
<accession>A0A934TVT2</accession>
<dbReference type="Proteomes" id="UP000630528">
    <property type="component" value="Unassembled WGS sequence"/>
</dbReference>
<dbReference type="GO" id="GO:0009252">
    <property type="term" value="P:peptidoglycan biosynthetic process"/>
    <property type="evidence" value="ECO:0007669"/>
    <property type="project" value="UniProtKB-KW"/>
</dbReference>
<comment type="caution">
    <text evidence="10">The sequence shown here is derived from an EMBL/GenBank/DDBJ whole genome shotgun (WGS) entry which is preliminary data.</text>
</comment>
<protein>
    <submittedName>
        <fullName evidence="10">L,D-transpeptidase family protein</fullName>
    </submittedName>
</protein>
<evidence type="ECO:0000313" key="11">
    <source>
        <dbReference type="Proteomes" id="UP000630528"/>
    </source>
</evidence>
<dbReference type="PROSITE" id="PS52029">
    <property type="entry name" value="LD_TPASE"/>
    <property type="match status" value="1"/>
</dbReference>
<dbReference type="Gene3D" id="2.40.440.10">
    <property type="entry name" value="L,D-transpeptidase catalytic domain-like"/>
    <property type="match status" value="1"/>
</dbReference>
<dbReference type="GO" id="GO:0004180">
    <property type="term" value="F:carboxypeptidase activity"/>
    <property type="evidence" value="ECO:0007669"/>
    <property type="project" value="UniProtKB-ARBA"/>
</dbReference>
<evidence type="ECO:0000259" key="9">
    <source>
        <dbReference type="PROSITE" id="PS52029"/>
    </source>
</evidence>
<feature type="signal peptide" evidence="8">
    <location>
        <begin position="1"/>
        <end position="38"/>
    </location>
</feature>
<evidence type="ECO:0000256" key="4">
    <source>
        <dbReference type="ARBA" id="ARBA00022960"/>
    </source>
</evidence>
<keyword evidence="8" id="KW-0732">Signal</keyword>
<keyword evidence="5 7" id="KW-0573">Peptidoglycan synthesis</keyword>
<keyword evidence="6 7" id="KW-0961">Cell wall biogenesis/degradation</keyword>
<dbReference type="InterPro" id="IPR038063">
    <property type="entry name" value="Transpep_catalytic_dom"/>
</dbReference>
<dbReference type="Pfam" id="PF03734">
    <property type="entry name" value="YkuD"/>
    <property type="match status" value="1"/>
</dbReference>
<evidence type="ECO:0000256" key="1">
    <source>
        <dbReference type="ARBA" id="ARBA00004752"/>
    </source>
</evidence>
<feature type="active site" description="Proton donor/acceptor" evidence="7">
    <location>
        <position position="262"/>
    </location>
</feature>
<feature type="chain" id="PRO_5038125779" evidence="8">
    <location>
        <begin position="39"/>
        <end position="429"/>
    </location>
</feature>
<dbReference type="SUPFAM" id="SSF141523">
    <property type="entry name" value="L,D-transpeptidase catalytic domain-like"/>
    <property type="match status" value="1"/>
</dbReference>
<keyword evidence="4 7" id="KW-0133">Cell shape</keyword>
<comment type="similarity">
    <text evidence="2">Belongs to the YkuD family.</text>
</comment>
<dbReference type="PANTHER" id="PTHR36699">
    <property type="entry name" value="LD-TRANSPEPTIDASE"/>
    <property type="match status" value="1"/>
</dbReference>
<proteinExistence type="inferred from homology"/>
<dbReference type="InterPro" id="IPR005490">
    <property type="entry name" value="LD_TPept_cat_dom"/>
</dbReference>
<evidence type="ECO:0000256" key="5">
    <source>
        <dbReference type="ARBA" id="ARBA00022984"/>
    </source>
</evidence>
<reference evidence="10" key="2">
    <citation type="submission" date="2021-01" db="EMBL/GenBank/DDBJ databases">
        <authorList>
            <person name="Kang M."/>
        </authorList>
    </citation>
    <scope>NUCLEOTIDE SEQUENCE</scope>
    <source>
        <strain evidence="10">KACC 17527</strain>
    </source>
</reference>
<evidence type="ECO:0000256" key="8">
    <source>
        <dbReference type="SAM" id="SignalP"/>
    </source>
</evidence>
<organism evidence="10 11">
    <name type="scientific">Ramlibacter ginsenosidimutans</name>
    <dbReference type="NCBI Taxonomy" id="502333"/>
    <lineage>
        <taxon>Bacteria</taxon>
        <taxon>Pseudomonadati</taxon>
        <taxon>Pseudomonadota</taxon>
        <taxon>Betaproteobacteria</taxon>
        <taxon>Burkholderiales</taxon>
        <taxon>Comamonadaceae</taxon>
        <taxon>Ramlibacter</taxon>
    </lineage>
</organism>
<dbReference type="Pfam" id="PF24125">
    <property type="entry name" value="Cds6_C"/>
    <property type="match status" value="1"/>
</dbReference>
<dbReference type="SUPFAM" id="SSF54427">
    <property type="entry name" value="NTF2-like"/>
    <property type="match status" value="1"/>
</dbReference>
<gene>
    <name evidence="10" type="ORF">JJB11_20410</name>
</gene>
<dbReference type="PANTHER" id="PTHR36699:SF1">
    <property type="entry name" value="L,D-TRANSPEPTIDASE YAFK-RELATED"/>
    <property type="match status" value="1"/>
</dbReference>
<dbReference type="GO" id="GO:0071555">
    <property type="term" value="P:cell wall organization"/>
    <property type="evidence" value="ECO:0007669"/>
    <property type="project" value="UniProtKB-UniRule"/>
</dbReference>
<keyword evidence="11" id="KW-1185">Reference proteome</keyword>
<dbReference type="InterPro" id="IPR032710">
    <property type="entry name" value="NTF2-like_dom_sf"/>
</dbReference>
<evidence type="ECO:0000313" key="10">
    <source>
        <dbReference type="EMBL" id="MBK6008472.1"/>
    </source>
</evidence>
<dbReference type="RefSeq" id="WP_201175851.1">
    <property type="nucleotide sequence ID" value="NZ_JAEPWM010000010.1"/>
</dbReference>
<feature type="active site" description="Nucleophile" evidence="7">
    <location>
        <position position="279"/>
    </location>
</feature>
<dbReference type="GO" id="GO:0016740">
    <property type="term" value="F:transferase activity"/>
    <property type="evidence" value="ECO:0007669"/>
    <property type="project" value="UniProtKB-KW"/>
</dbReference>
<sequence length="429" mass="46967">MAAQVVQLNLPPGSLRQRRALAALWIAASLLPSAFAFASPPARHAAAVAHRPAPKVALPRDGQAEARLIEIYKLIGKADTRAALLKAEALVKDHPNFGLAQLVYGDLLTSQARPVRAFGDVPEGEAKSAAQALAELREESQLRMRALRERPPAGAIPAQFLQLSAQNKHAIAIDTSRARLYLFENGPEGLKLVADYYISVGKSGIEKSAEGDMRTPLGVYFVTSNLDPKSLKDFYGAGALPINYPNPYDARRGKTGRGIWLHGTPPAQFSRAPKATDGCVVLANPDLERIIRTVEIRTTPVVIAPALRWVPPASVQAENRHFNDVLQAWRNAKASGDVNRLLAFYTPDFNVNGKSLSDWTGVMKVELGKMRGREIEMKDLSLLRWTDNADTMVVTFGEVPAGSRTGPVKRQYWVRQGPQWKIFFEGVIG</sequence>
<reference evidence="10" key="1">
    <citation type="journal article" date="2012" name="J. Microbiol. Biotechnol.">
        <title>Ramlibacter ginsenosidimutans sp. nov., with ginsenoside-converting activity.</title>
        <authorList>
            <person name="Wang L."/>
            <person name="An D.S."/>
            <person name="Kim S.G."/>
            <person name="Jin F.X."/>
            <person name="Kim S.C."/>
            <person name="Lee S.T."/>
            <person name="Im W.T."/>
        </authorList>
    </citation>
    <scope>NUCLEOTIDE SEQUENCE</scope>
    <source>
        <strain evidence="10">KACC 17527</strain>
    </source>
</reference>
<evidence type="ECO:0000256" key="7">
    <source>
        <dbReference type="PROSITE-ProRule" id="PRU01373"/>
    </source>
</evidence>
<evidence type="ECO:0000256" key="2">
    <source>
        <dbReference type="ARBA" id="ARBA00005992"/>
    </source>
</evidence>
<dbReference type="AlphaFoldDB" id="A0A934TVT2"/>
<dbReference type="CDD" id="cd16913">
    <property type="entry name" value="YkuD_like"/>
    <property type="match status" value="1"/>
</dbReference>
<evidence type="ECO:0000256" key="6">
    <source>
        <dbReference type="ARBA" id="ARBA00023316"/>
    </source>
</evidence>
<dbReference type="EMBL" id="JAEPWM010000010">
    <property type="protein sequence ID" value="MBK6008472.1"/>
    <property type="molecule type" value="Genomic_DNA"/>
</dbReference>
<feature type="domain" description="L,D-TPase catalytic" evidence="9">
    <location>
        <begin position="169"/>
        <end position="304"/>
    </location>
</feature>
<evidence type="ECO:0000256" key="3">
    <source>
        <dbReference type="ARBA" id="ARBA00022679"/>
    </source>
</evidence>
<dbReference type="GO" id="GO:0008360">
    <property type="term" value="P:regulation of cell shape"/>
    <property type="evidence" value="ECO:0007669"/>
    <property type="project" value="UniProtKB-UniRule"/>
</dbReference>